<comment type="caution">
    <text evidence="3">The sequence shown here is derived from an EMBL/GenBank/DDBJ whole genome shotgun (WGS) entry which is preliminary data.</text>
</comment>
<accession>A0A9W8L896</accession>
<dbReference type="PANTHER" id="PTHR38248">
    <property type="entry name" value="FUNK1 6"/>
    <property type="match status" value="1"/>
</dbReference>
<dbReference type="EMBL" id="JANBUH010001504">
    <property type="protein sequence ID" value="KAJ2744893.1"/>
    <property type="molecule type" value="Genomic_DNA"/>
</dbReference>
<dbReference type="Gene3D" id="1.10.510.10">
    <property type="entry name" value="Transferase(Phosphotransferase) domain 1"/>
    <property type="match status" value="1"/>
</dbReference>
<dbReference type="InterPro" id="IPR011009">
    <property type="entry name" value="Kinase-like_dom_sf"/>
</dbReference>
<organism evidence="3 4">
    <name type="scientific">Coemansia pectinata</name>
    <dbReference type="NCBI Taxonomy" id="1052879"/>
    <lineage>
        <taxon>Eukaryota</taxon>
        <taxon>Fungi</taxon>
        <taxon>Fungi incertae sedis</taxon>
        <taxon>Zoopagomycota</taxon>
        <taxon>Kickxellomycotina</taxon>
        <taxon>Kickxellomycetes</taxon>
        <taxon>Kickxellales</taxon>
        <taxon>Kickxellaceae</taxon>
        <taxon>Coemansia</taxon>
    </lineage>
</organism>
<proteinExistence type="predicted"/>
<feature type="domain" description="Fungal-type protein kinase" evidence="2">
    <location>
        <begin position="1"/>
        <end position="345"/>
    </location>
</feature>
<dbReference type="InterPro" id="IPR040976">
    <property type="entry name" value="Pkinase_fungal"/>
</dbReference>
<dbReference type="SUPFAM" id="SSF56112">
    <property type="entry name" value="Protein kinase-like (PK-like)"/>
    <property type="match status" value="1"/>
</dbReference>
<feature type="region of interest" description="Disordered" evidence="1">
    <location>
        <begin position="511"/>
        <end position="538"/>
    </location>
</feature>
<evidence type="ECO:0000313" key="4">
    <source>
        <dbReference type="Proteomes" id="UP001140011"/>
    </source>
</evidence>
<dbReference type="PANTHER" id="PTHR38248:SF2">
    <property type="entry name" value="FUNK1 11"/>
    <property type="match status" value="1"/>
</dbReference>
<protein>
    <recommendedName>
        <fullName evidence="2">Fungal-type protein kinase domain-containing protein</fullName>
    </recommendedName>
</protein>
<dbReference type="Proteomes" id="UP001140011">
    <property type="component" value="Unassembled WGS sequence"/>
</dbReference>
<keyword evidence="4" id="KW-1185">Reference proteome</keyword>
<evidence type="ECO:0000313" key="3">
    <source>
        <dbReference type="EMBL" id="KAJ2744893.1"/>
    </source>
</evidence>
<reference evidence="3" key="1">
    <citation type="submission" date="2022-07" db="EMBL/GenBank/DDBJ databases">
        <title>Phylogenomic reconstructions and comparative analyses of Kickxellomycotina fungi.</title>
        <authorList>
            <person name="Reynolds N.K."/>
            <person name="Stajich J.E."/>
            <person name="Barry K."/>
            <person name="Grigoriev I.V."/>
            <person name="Crous P."/>
            <person name="Smith M.E."/>
        </authorList>
    </citation>
    <scope>NUCLEOTIDE SEQUENCE</scope>
    <source>
        <strain evidence="3">BCRC 34297</strain>
    </source>
</reference>
<dbReference type="OrthoDB" id="5584477at2759"/>
<evidence type="ECO:0000256" key="1">
    <source>
        <dbReference type="SAM" id="MobiDB-lite"/>
    </source>
</evidence>
<sequence>LYGYIRQMYQVQHNLRSAWGFAICGHEVYVCHFGNDKAVSSKPMNVTTLEGRRAFIELLVNWSMCEDFQLGRDPTAVHLPDLGCWQIDCPDDTDCGIDAEPRRYYFNEVVCHADHLFGRHTRCFLATDIQPTVDSPLVPTVVIKDAWAFSERSISKDVRDEVKMLNKIRATLDDHIKPEDDIIYPKIVAGGRVWFVHGRSRIEDNTDTLYQEVKFADKDTPHFRVHRRIVMSQIGQRLHTLESVDEFITVVCDVMRCHNAIFKHCQILHRDISDNNILVVRQNGIARGLLIDFDCALDTSIERTEPPRPEMTGTLPFMSINNLSESNVKRTILDDYESMLYLVCWSATLGIGSSQRHRKSKDLEKLPIAEWRKGGQSAIVRAKRDHFGTEKSLLTNIATYFSSIKGSSNANDDPDKEWLIDLVCELRHTLFDNSSEGVGYECRGTSEFEISDLSKPRTGRAGERGRTIRGAQAPVREKPVVINPFEKRVEKCDVIAKDLLVVIDDYWETAKQEQTRSKPAPKEQVGKAEKEGSWLEEV</sequence>
<feature type="non-terminal residue" evidence="3">
    <location>
        <position position="1"/>
    </location>
</feature>
<dbReference type="Pfam" id="PF17667">
    <property type="entry name" value="Pkinase_fungal"/>
    <property type="match status" value="1"/>
</dbReference>
<dbReference type="AlphaFoldDB" id="A0A9W8L896"/>
<gene>
    <name evidence="3" type="ORF">GGI19_006555</name>
</gene>
<name>A0A9W8L896_9FUNG</name>
<evidence type="ECO:0000259" key="2">
    <source>
        <dbReference type="Pfam" id="PF17667"/>
    </source>
</evidence>